<protein>
    <submittedName>
        <fullName evidence="2">Cell wall integrity and stress response component 4</fullName>
    </submittedName>
</protein>
<feature type="domain" description="Chitin-binding type-4" evidence="1">
    <location>
        <begin position="2"/>
        <end position="159"/>
    </location>
</feature>
<accession>A0AAD8FLW9</accession>
<comment type="caution">
    <text evidence="2">The sequence shown here is derived from an EMBL/GenBank/DDBJ whole genome shotgun (WGS) entry which is preliminary data.</text>
</comment>
<gene>
    <name evidence="2" type="ORF">Bpfe_002765</name>
</gene>
<dbReference type="InterPro" id="IPR004302">
    <property type="entry name" value="Cellulose/chitin-bd_N"/>
</dbReference>
<dbReference type="AlphaFoldDB" id="A0AAD8FLW9"/>
<evidence type="ECO:0000259" key="1">
    <source>
        <dbReference type="Pfam" id="PF03067"/>
    </source>
</evidence>
<keyword evidence="3" id="KW-1185">Reference proteome</keyword>
<reference evidence="2" key="1">
    <citation type="journal article" date="2023" name="PLoS Negl. Trop. Dis.">
        <title>A genome sequence for Biomphalaria pfeifferi, the major vector snail for the human-infecting parasite Schistosoma mansoni.</title>
        <authorList>
            <person name="Bu L."/>
            <person name="Lu L."/>
            <person name="Laidemitt M.R."/>
            <person name="Zhang S.M."/>
            <person name="Mutuku M."/>
            <person name="Mkoji G."/>
            <person name="Steinauer M."/>
            <person name="Loker E.S."/>
        </authorList>
    </citation>
    <scope>NUCLEOTIDE SEQUENCE</scope>
    <source>
        <strain evidence="2">KasaAsao</strain>
    </source>
</reference>
<evidence type="ECO:0000313" key="2">
    <source>
        <dbReference type="EMBL" id="KAK0067924.1"/>
    </source>
</evidence>
<dbReference type="Proteomes" id="UP001233172">
    <property type="component" value="Unassembled WGS sequence"/>
</dbReference>
<evidence type="ECO:0000313" key="3">
    <source>
        <dbReference type="Proteomes" id="UP001233172"/>
    </source>
</evidence>
<dbReference type="EMBL" id="JASAOG010000006">
    <property type="protein sequence ID" value="KAK0067924.1"/>
    <property type="molecule type" value="Genomic_DNA"/>
</dbReference>
<name>A0AAD8FLW9_BIOPF</name>
<reference evidence="2" key="2">
    <citation type="submission" date="2023-04" db="EMBL/GenBank/DDBJ databases">
        <authorList>
            <person name="Bu L."/>
            <person name="Lu L."/>
            <person name="Laidemitt M.R."/>
            <person name="Zhang S.M."/>
            <person name="Mutuku M."/>
            <person name="Mkoji G."/>
            <person name="Steinauer M."/>
            <person name="Loker E.S."/>
        </authorList>
    </citation>
    <scope>NUCLEOTIDE SEQUENCE</scope>
    <source>
        <strain evidence="2">KasaAsao</strain>
        <tissue evidence="2">Whole Snail</tissue>
    </source>
</reference>
<sequence length="195" mass="21262">MDPPSRMSAWRVGFNVPVNYDDQEMNCGSSGTQWGQNGGKCGICGESWSAVKLYERPYGSMGWNEFRICDIAKSGGIEATQACLNKTLLADRSGKTRFDLPALKTGLSYYTLIVPPGMTCSHCVLQWKWKTGLSWGCDDLGCGIGRGDAHEEFYGCSDVSIVPKGFSGSRAPTQTTSKLLMFMRTTAKSTVRPQG</sequence>
<proteinExistence type="predicted"/>
<dbReference type="Pfam" id="PF03067">
    <property type="entry name" value="LPMO_10"/>
    <property type="match status" value="1"/>
</dbReference>
<organism evidence="2 3">
    <name type="scientific">Biomphalaria pfeifferi</name>
    <name type="common">Bloodfluke planorb</name>
    <name type="synonym">Freshwater snail</name>
    <dbReference type="NCBI Taxonomy" id="112525"/>
    <lineage>
        <taxon>Eukaryota</taxon>
        <taxon>Metazoa</taxon>
        <taxon>Spiralia</taxon>
        <taxon>Lophotrochozoa</taxon>
        <taxon>Mollusca</taxon>
        <taxon>Gastropoda</taxon>
        <taxon>Heterobranchia</taxon>
        <taxon>Euthyneura</taxon>
        <taxon>Panpulmonata</taxon>
        <taxon>Hygrophila</taxon>
        <taxon>Lymnaeoidea</taxon>
        <taxon>Planorbidae</taxon>
        <taxon>Biomphalaria</taxon>
    </lineage>
</organism>